<sequence length="47" mass="5587">MPFRQNHTSYILAQIHKKTYTNLIEFHIQNEISSSLPLLIRFLSSQK</sequence>
<proteinExistence type="predicted"/>
<gene>
    <name evidence="1" type="ORF">GCWU000182_001200</name>
</gene>
<evidence type="ECO:0000313" key="2">
    <source>
        <dbReference type="Proteomes" id="UP000019050"/>
    </source>
</evidence>
<keyword evidence="2" id="KW-1185">Reference proteome</keyword>
<evidence type="ECO:0000313" key="1">
    <source>
        <dbReference type="EMBL" id="ESK65419.1"/>
    </source>
</evidence>
<dbReference type="Proteomes" id="UP000019050">
    <property type="component" value="Unassembled WGS sequence"/>
</dbReference>
<comment type="caution">
    <text evidence="1">The sequence shown here is derived from an EMBL/GenBank/DDBJ whole genome shotgun (WGS) entry which is preliminary data.</text>
</comment>
<dbReference type="HOGENOM" id="CLU_3163329_0_0_9"/>
<protein>
    <submittedName>
        <fullName evidence="1">Uncharacterized protein</fullName>
    </submittedName>
</protein>
<reference evidence="1" key="1">
    <citation type="submission" date="2013-06" db="EMBL/GenBank/DDBJ databases">
        <authorList>
            <person name="Weinstock G."/>
            <person name="Sodergren E."/>
            <person name="Clifton S."/>
            <person name="Fulton L."/>
            <person name="Fulton B."/>
            <person name="Courtney L."/>
            <person name="Fronick C."/>
            <person name="Harrison M."/>
            <person name="Strong C."/>
            <person name="Farmer C."/>
            <person name="Delahaunty K."/>
            <person name="Markovic C."/>
            <person name="Hall O."/>
            <person name="Minx P."/>
            <person name="Tomlinson C."/>
            <person name="Mitreva M."/>
            <person name="Nelson J."/>
            <person name="Hou S."/>
            <person name="Wollam A."/>
            <person name="Pepin K.H."/>
            <person name="Johnson M."/>
            <person name="Bhonagiri V."/>
            <person name="Nash W.E."/>
            <person name="Warren W."/>
            <person name="Chinwalla A."/>
            <person name="Mardis E.R."/>
            <person name="Wilson R.K."/>
        </authorList>
    </citation>
    <scope>NUCLEOTIDE SEQUENCE [LARGE SCALE GENOMIC DNA]</scope>
    <source>
        <strain evidence="1">ATCC 49176</strain>
    </source>
</reference>
<dbReference type="AlphaFoldDB" id="W1Q5Z9"/>
<dbReference type="EMBL" id="ACIN03000012">
    <property type="protein sequence ID" value="ESK65419.1"/>
    <property type="molecule type" value="Genomic_DNA"/>
</dbReference>
<name>W1Q5Z9_ABIDE</name>
<accession>W1Q5Z9</accession>
<organism evidence="1 2">
    <name type="scientific">Abiotrophia defectiva ATCC 49176</name>
    <dbReference type="NCBI Taxonomy" id="592010"/>
    <lineage>
        <taxon>Bacteria</taxon>
        <taxon>Bacillati</taxon>
        <taxon>Bacillota</taxon>
        <taxon>Bacilli</taxon>
        <taxon>Lactobacillales</taxon>
        <taxon>Aerococcaceae</taxon>
        <taxon>Abiotrophia</taxon>
    </lineage>
</organism>